<gene>
    <name evidence="1" type="ORF">H2O64_21745</name>
</gene>
<evidence type="ECO:0000313" key="1">
    <source>
        <dbReference type="EMBL" id="MBC8757308.1"/>
    </source>
</evidence>
<sequence length="161" mass="19012">MNSQLIVTLYPNAFGMGYVICETPKELINYGVARIRPLTKDKYIKRLYSFIKQYRPTLIILRDYDDTDNKISKRVITTIDAFKEEATKLDIPVYSYSRNQIKETFKQFGNSSKYGISKTIVSWYPELKRRMPDLRKNTKAEHYQMGVFDAFALMLTHHYLD</sequence>
<protein>
    <submittedName>
        <fullName evidence="1">Uncharacterized protein</fullName>
    </submittedName>
</protein>
<dbReference type="Gene3D" id="3.30.420.10">
    <property type="entry name" value="Ribonuclease H-like superfamily/Ribonuclease H"/>
    <property type="match status" value="1"/>
</dbReference>
<keyword evidence="2" id="KW-1185">Reference proteome</keyword>
<dbReference type="Proteomes" id="UP000619238">
    <property type="component" value="Unassembled WGS sequence"/>
</dbReference>
<comment type="caution">
    <text evidence="1">The sequence shown here is derived from an EMBL/GenBank/DDBJ whole genome shotgun (WGS) entry which is preliminary data.</text>
</comment>
<proteinExistence type="predicted"/>
<organism evidence="1 2">
    <name type="scientific">Kordia aestuariivivens</name>
    <dbReference type="NCBI Taxonomy" id="2759037"/>
    <lineage>
        <taxon>Bacteria</taxon>
        <taxon>Pseudomonadati</taxon>
        <taxon>Bacteroidota</taxon>
        <taxon>Flavobacteriia</taxon>
        <taxon>Flavobacteriales</taxon>
        <taxon>Flavobacteriaceae</taxon>
        <taxon>Kordia</taxon>
    </lineage>
</organism>
<dbReference type="EMBL" id="JACGWS010000018">
    <property type="protein sequence ID" value="MBC8757308.1"/>
    <property type="molecule type" value="Genomic_DNA"/>
</dbReference>
<dbReference type="InterPro" id="IPR036397">
    <property type="entry name" value="RNaseH_sf"/>
</dbReference>
<name>A0ABR7QFN0_9FLAO</name>
<dbReference type="RefSeq" id="WP_187564351.1">
    <property type="nucleotide sequence ID" value="NZ_JACGWS010000018.1"/>
</dbReference>
<accession>A0ABR7QFN0</accession>
<evidence type="ECO:0000313" key="2">
    <source>
        <dbReference type="Proteomes" id="UP000619238"/>
    </source>
</evidence>
<reference evidence="1 2" key="1">
    <citation type="submission" date="2020-07" db="EMBL/GenBank/DDBJ databases">
        <title>Description of Kordia aestuariivivens sp. nov., isolated from a tidal flat.</title>
        <authorList>
            <person name="Park S."/>
            <person name="Yoon J.-H."/>
        </authorList>
    </citation>
    <scope>NUCLEOTIDE SEQUENCE [LARGE SCALE GENOMIC DNA]</scope>
    <source>
        <strain evidence="1 2">YSTF-M3</strain>
    </source>
</reference>